<organism evidence="2 3">
    <name type="scientific">Mobilitalea sibirica</name>
    <dbReference type="NCBI Taxonomy" id="1462919"/>
    <lineage>
        <taxon>Bacteria</taxon>
        <taxon>Bacillati</taxon>
        <taxon>Bacillota</taxon>
        <taxon>Clostridia</taxon>
        <taxon>Lachnospirales</taxon>
        <taxon>Lachnospiraceae</taxon>
        <taxon>Mobilitalea</taxon>
    </lineage>
</organism>
<feature type="transmembrane region" description="Helical" evidence="1">
    <location>
        <begin position="37"/>
        <end position="58"/>
    </location>
</feature>
<comment type="caution">
    <text evidence="2">The sequence shown here is derived from an EMBL/GenBank/DDBJ whole genome shotgun (WGS) entry which is preliminary data.</text>
</comment>
<feature type="transmembrane region" description="Helical" evidence="1">
    <location>
        <begin position="7"/>
        <end position="25"/>
    </location>
</feature>
<name>A0A8J7KXB7_9FIRM</name>
<evidence type="ECO:0000313" key="3">
    <source>
        <dbReference type="Proteomes" id="UP000623269"/>
    </source>
</evidence>
<dbReference type="InterPro" id="IPR010390">
    <property type="entry name" value="ABC-2_transporter-like"/>
</dbReference>
<dbReference type="EMBL" id="JAEAGR010000012">
    <property type="protein sequence ID" value="MBH1941607.1"/>
    <property type="molecule type" value="Genomic_DNA"/>
</dbReference>
<dbReference type="PANTHER" id="PTHR36832:SF1">
    <property type="entry name" value="SLR1174 PROTEIN"/>
    <property type="match status" value="1"/>
</dbReference>
<reference evidence="2" key="1">
    <citation type="submission" date="2020-12" db="EMBL/GenBank/DDBJ databases">
        <title>M. sibirica DSM 26468T genome.</title>
        <authorList>
            <person name="Thieme N."/>
            <person name="Rettenmaier R."/>
            <person name="Zverlov V."/>
            <person name="Liebl W."/>
        </authorList>
    </citation>
    <scope>NUCLEOTIDE SEQUENCE</scope>
    <source>
        <strain evidence="2">DSM 26468</strain>
    </source>
</reference>
<dbReference type="Proteomes" id="UP000623269">
    <property type="component" value="Unassembled WGS sequence"/>
</dbReference>
<evidence type="ECO:0000256" key="1">
    <source>
        <dbReference type="SAM" id="Phobius"/>
    </source>
</evidence>
<protein>
    <submittedName>
        <fullName evidence="2">ABC-2 family transporter protein</fullName>
    </submittedName>
</protein>
<sequence>MEFYPGWLVGIADFLPFKYIYYWPIQFFLNKSPADNIHTLFSIISIQFIWILSLFVLYKIFWRNMIKKYCAVGG</sequence>
<dbReference type="AlphaFoldDB" id="A0A8J7KXB7"/>
<keyword evidence="1" id="KW-0812">Transmembrane</keyword>
<evidence type="ECO:0000313" key="2">
    <source>
        <dbReference type="EMBL" id="MBH1941607.1"/>
    </source>
</evidence>
<dbReference type="Pfam" id="PF06182">
    <property type="entry name" value="ABC2_membrane_6"/>
    <property type="match status" value="1"/>
</dbReference>
<proteinExistence type="predicted"/>
<dbReference type="PANTHER" id="PTHR36832">
    <property type="entry name" value="SLR1174 PROTEIN-RELATED"/>
    <property type="match status" value="1"/>
</dbReference>
<keyword evidence="1" id="KW-0472">Membrane</keyword>
<keyword evidence="1" id="KW-1133">Transmembrane helix</keyword>
<keyword evidence="3" id="KW-1185">Reference proteome</keyword>
<accession>A0A8J7KXB7</accession>
<gene>
    <name evidence="2" type="ORF">I5677_11960</name>
</gene>